<evidence type="ECO:0000256" key="8">
    <source>
        <dbReference type="ARBA" id="ARBA00023136"/>
    </source>
</evidence>
<evidence type="ECO:0000259" key="12">
    <source>
        <dbReference type="Pfam" id="PF02687"/>
    </source>
</evidence>
<dbReference type="NCBIfam" id="NF038347">
    <property type="entry name" value="FtsX_Gpos"/>
    <property type="match status" value="1"/>
</dbReference>
<dbReference type="AlphaFoldDB" id="A0A1G6RJ33"/>
<dbReference type="Pfam" id="PF02687">
    <property type="entry name" value="FtsX"/>
    <property type="match status" value="1"/>
</dbReference>
<feature type="transmembrane region" description="Helical" evidence="11">
    <location>
        <begin position="219"/>
        <end position="244"/>
    </location>
</feature>
<reference evidence="14 15" key="1">
    <citation type="submission" date="2016-10" db="EMBL/GenBank/DDBJ databases">
        <authorList>
            <person name="de Groot N.N."/>
        </authorList>
    </citation>
    <scope>NUCLEOTIDE SEQUENCE [LARGE SCALE GENOMIC DNA]</scope>
    <source>
        <strain evidence="14 15">DSM 20475</strain>
    </source>
</reference>
<keyword evidence="15" id="KW-1185">Reference proteome</keyword>
<evidence type="ECO:0000256" key="4">
    <source>
        <dbReference type="ARBA" id="ARBA00022475"/>
    </source>
</evidence>
<feature type="transmembrane region" description="Helical" evidence="11">
    <location>
        <begin position="172"/>
        <end position="198"/>
    </location>
</feature>
<dbReference type="GO" id="GO:0005886">
    <property type="term" value="C:plasma membrane"/>
    <property type="evidence" value="ECO:0007669"/>
    <property type="project" value="UniProtKB-SubCell"/>
</dbReference>
<accession>A0A1G6RJ33</accession>
<evidence type="ECO:0000256" key="1">
    <source>
        <dbReference type="ARBA" id="ARBA00004651"/>
    </source>
</evidence>
<proteinExistence type="inferred from homology"/>
<dbReference type="GO" id="GO:0051301">
    <property type="term" value="P:cell division"/>
    <property type="evidence" value="ECO:0007669"/>
    <property type="project" value="UniProtKB-KW"/>
</dbReference>
<feature type="domain" description="ABC3 transporter permease C-terminal" evidence="12">
    <location>
        <begin position="176"/>
        <end position="291"/>
    </location>
</feature>
<comment type="subcellular location">
    <subcellularLocation>
        <location evidence="1">Cell membrane</location>
        <topology evidence="1">Multi-pass membrane protein</topology>
    </subcellularLocation>
</comment>
<evidence type="ECO:0000256" key="6">
    <source>
        <dbReference type="ARBA" id="ARBA00022692"/>
    </source>
</evidence>
<keyword evidence="8 10" id="KW-0472">Membrane</keyword>
<dbReference type="OrthoDB" id="9812531at2"/>
<dbReference type="Proteomes" id="UP000198995">
    <property type="component" value="Unassembled WGS sequence"/>
</dbReference>
<comment type="function">
    <text evidence="10">Part of the ABC transporter FtsEX involved in asymmetric cellular division facilitating the initiation of sporulation.</text>
</comment>
<keyword evidence="6 11" id="KW-0812">Transmembrane</keyword>
<dbReference type="InterPro" id="IPR003838">
    <property type="entry name" value="ABC3_permease_C"/>
</dbReference>
<keyword evidence="4 10" id="KW-1003">Cell membrane</keyword>
<evidence type="ECO:0000313" key="14">
    <source>
        <dbReference type="EMBL" id="SDD03995.1"/>
    </source>
</evidence>
<dbReference type="PANTHER" id="PTHR47755:SF1">
    <property type="entry name" value="CELL DIVISION PROTEIN FTSX"/>
    <property type="match status" value="1"/>
</dbReference>
<dbReference type="PANTHER" id="PTHR47755">
    <property type="entry name" value="CELL DIVISION PROTEIN FTSX"/>
    <property type="match status" value="1"/>
</dbReference>
<keyword evidence="5 10" id="KW-0132">Cell division</keyword>
<evidence type="ECO:0000256" key="5">
    <source>
        <dbReference type="ARBA" id="ARBA00022618"/>
    </source>
</evidence>
<name>A0A1G6RJ33_PEPNI</name>
<dbReference type="InterPro" id="IPR040690">
    <property type="entry name" value="FtsX_ECD"/>
</dbReference>
<evidence type="ECO:0000256" key="11">
    <source>
        <dbReference type="SAM" id="Phobius"/>
    </source>
</evidence>
<dbReference type="InterPro" id="IPR058204">
    <property type="entry name" value="FtsX_firmicutes-type"/>
</dbReference>
<dbReference type="EMBL" id="FNAF01000001">
    <property type="protein sequence ID" value="SDD03995.1"/>
    <property type="molecule type" value="Genomic_DNA"/>
</dbReference>
<protein>
    <recommendedName>
        <fullName evidence="3 10">Cell division protein FtsX</fullName>
    </recommendedName>
</protein>
<feature type="domain" description="FtsX extracellular" evidence="13">
    <location>
        <begin position="61"/>
        <end position="152"/>
    </location>
</feature>
<sequence>MKWINHMMYGLRDTFRALTRHKAMAGLTTLTIAITLFILGAVILFALNSQAASQKVESELEMVAYLKQDLDNETIAKLGDEIAKLPEVTTVKFVSKEEAIDNLNARFQADDNLKESLEGDNPLPDSYRIKLENAQDSTAVANKIKGMQGIEELRYGEDLVRNVVQLNHSVKVFVLIAVLLMLFAALFLISSTISLTVAGRRDEIYIMSLIGATGGIIRMPFFLEGIIIGATGSILSIAALYFGYSKLEMYISHLLPFLPIYVNMPVIYALMGVLLAIGIVLGAVGSAFAVRKHLNV</sequence>
<evidence type="ECO:0000256" key="9">
    <source>
        <dbReference type="ARBA" id="ARBA00023306"/>
    </source>
</evidence>
<dbReference type="RefSeq" id="WP_159427903.1">
    <property type="nucleotide sequence ID" value="NZ_FNAF01000001.1"/>
</dbReference>
<dbReference type="Gene3D" id="3.30.70.3040">
    <property type="match status" value="1"/>
</dbReference>
<dbReference type="STRING" id="2741.SAMN04489866_10127"/>
<evidence type="ECO:0000256" key="7">
    <source>
        <dbReference type="ARBA" id="ARBA00022989"/>
    </source>
</evidence>
<dbReference type="PIRSF" id="PIRSF003097">
    <property type="entry name" value="FtsX"/>
    <property type="match status" value="1"/>
</dbReference>
<evidence type="ECO:0000256" key="3">
    <source>
        <dbReference type="ARBA" id="ARBA00021907"/>
    </source>
</evidence>
<evidence type="ECO:0000256" key="10">
    <source>
        <dbReference type="PIRNR" id="PIRNR003097"/>
    </source>
</evidence>
<keyword evidence="9 10" id="KW-0131">Cell cycle</keyword>
<organism evidence="14 15">
    <name type="scientific">Peptococcus niger</name>
    <dbReference type="NCBI Taxonomy" id="2741"/>
    <lineage>
        <taxon>Bacteria</taxon>
        <taxon>Bacillati</taxon>
        <taxon>Bacillota</taxon>
        <taxon>Clostridia</taxon>
        <taxon>Eubacteriales</taxon>
        <taxon>Peptococcaceae</taxon>
        <taxon>Peptococcus</taxon>
    </lineage>
</organism>
<evidence type="ECO:0000259" key="13">
    <source>
        <dbReference type="Pfam" id="PF18075"/>
    </source>
</evidence>
<dbReference type="Pfam" id="PF18075">
    <property type="entry name" value="FtsX_ECD"/>
    <property type="match status" value="1"/>
</dbReference>
<keyword evidence="7 11" id="KW-1133">Transmembrane helix</keyword>
<feature type="transmembrane region" description="Helical" evidence="11">
    <location>
        <begin position="264"/>
        <end position="290"/>
    </location>
</feature>
<evidence type="ECO:0000313" key="15">
    <source>
        <dbReference type="Proteomes" id="UP000198995"/>
    </source>
</evidence>
<evidence type="ECO:0000256" key="2">
    <source>
        <dbReference type="ARBA" id="ARBA00007379"/>
    </source>
</evidence>
<comment type="similarity">
    <text evidence="2 10">Belongs to the ABC-4 integral membrane protein family. FtsX subfamily.</text>
</comment>
<gene>
    <name evidence="14" type="ORF">SAMN04489866_10127</name>
</gene>
<dbReference type="InterPro" id="IPR004513">
    <property type="entry name" value="FtsX"/>
</dbReference>